<evidence type="ECO:0000313" key="9">
    <source>
        <dbReference type="EMBL" id="ORX67456.1"/>
    </source>
</evidence>
<dbReference type="PANTHER" id="PTHR43731">
    <property type="entry name" value="RHOMBOID PROTEASE"/>
    <property type="match status" value="1"/>
</dbReference>
<evidence type="ECO:0000256" key="1">
    <source>
        <dbReference type="ARBA" id="ARBA00004141"/>
    </source>
</evidence>
<comment type="caution">
    <text evidence="9">The sequence shown here is derived from an EMBL/GenBank/DDBJ whole genome shotgun (WGS) entry which is preliminary data.</text>
</comment>
<dbReference type="InterPro" id="IPR035952">
    <property type="entry name" value="Rhomboid-like_sf"/>
</dbReference>
<dbReference type="Pfam" id="PF01694">
    <property type="entry name" value="Rhomboid"/>
    <property type="match status" value="1"/>
</dbReference>
<comment type="similarity">
    <text evidence="2">Belongs to the peptidase S54 family.</text>
</comment>
<feature type="transmembrane region" description="Helical" evidence="7">
    <location>
        <begin position="196"/>
        <end position="218"/>
    </location>
</feature>
<evidence type="ECO:0000259" key="8">
    <source>
        <dbReference type="Pfam" id="PF01694"/>
    </source>
</evidence>
<evidence type="ECO:0000313" key="10">
    <source>
        <dbReference type="Proteomes" id="UP000193922"/>
    </source>
</evidence>
<evidence type="ECO:0000256" key="7">
    <source>
        <dbReference type="SAM" id="Phobius"/>
    </source>
</evidence>
<gene>
    <name evidence="9" type="ORF">DL89DRAFT_269268</name>
</gene>
<reference evidence="9 10" key="1">
    <citation type="submission" date="2016-07" db="EMBL/GenBank/DDBJ databases">
        <title>Pervasive Adenine N6-methylation of Active Genes in Fungi.</title>
        <authorList>
            <consortium name="DOE Joint Genome Institute"/>
            <person name="Mondo S.J."/>
            <person name="Dannebaum R.O."/>
            <person name="Kuo R.C."/>
            <person name="Labutti K."/>
            <person name="Haridas S."/>
            <person name="Kuo A."/>
            <person name="Salamov A."/>
            <person name="Ahrendt S.R."/>
            <person name="Lipzen A."/>
            <person name="Sullivan W."/>
            <person name="Andreopoulos W.B."/>
            <person name="Clum A."/>
            <person name="Lindquist E."/>
            <person name="Daum C."/>
            <person name="Ramamoorthy G.K."/>
            <person name="Gryganskyi A."/>
            <person name="Culley D."/>
            <person name="Magnuson J.K."/>
            <person name="James T.Y."/>
            <person name="O'Malley M.A."/>
            <person name="Stajich J.E."/>
            <person name="Spatafora J.W."/>
            <person name="Visel A."/>
            <person name="Grigoriev I.V."/>
        </authorList>
    </citation>
    <scope>NUCLEOTIDE SEQUENCE [LARGE SCALE GENOMIC DNA]</scope>
    <source>
        <strain evidence="9 10">ATCC 12442</strain>
    </source>
</reference>
<evidence type="ECO:0000256" key="6">
    <source>
        <dbReference type="ARBA" id="ARBA00023136"/>
    </source>
</evidence>
<evidence type="ECO:0000256" key="5">
    <source>
        <dbReference type="ARBA" id="ARBA00022989"/>
    </source>
</evidence>
<feature type="transmembrane region" description="Helical" evidence="7">
    <location>
        <begin position="258"/>
        <end position="279"/>
    </location>
</feature>
<proteinExistence type="inferred from homology"/>
<dbReference type="GO" id="GO:0006465">
    <property type="term" value="P:signal peptide processing"/>
    <property type="evidence" value="ECO:0007669"/>
    <property type="project" value="TreeGrafter"/>
</dbReference>
<dbReference type="EMBL" id="MCFD01000012">
    <property type="protein sequence ID" value="ORX67456.1"/>
    <property type="molecule type" value="Genomic_DNA"/>
</dbReference>
<name>A0A1Y1W2G3_9FUNG</name>
<dbReference type="SUPFAM" id="SSF144091">
    <property type="entry name" value="Rhomboid-like"/>
    <property type="match status" value="1"/>
</dbReference>
<organism evidence="9 10">
    <name type="scientific">Linderina pennispora</name>
    <dbReference type="NCBI Taxonomy" id="61395"/>
    <lineage>
        <taxon>Eukaryota</taxon>
        <taxon>Fungi</taxon>
        <taxon>Fungi incertae sedis</taxon>
        <taxon>Zoopagomycota</taxon>
        <taxon>Kickxellomycotina</taxon>
        <taxon>Kickxellomycetes</taxon>
        <taxon>Kickxellales</taxon>
        <taxon>Kickxellaceae</taxon>
        <taxon>Linderina</taxon>
    </lineage>
</organism>
<evidence type="ECO:0000256" key="4">
    <source>
        <dbReference type="ARBA" id="ARBA00022801"/>
    </source>
</evidence>
<dbReference type="AlphaFoldDB" id="A0A1Y1W2G3"/>
<protein>
    <submittedName>
        <fullName evidence="9">Rhomboid-domain-containing protein</fullName>
    </submittedName>
</protein>
<keyword evidence="4" id="KW-0378">Hydrolase</keyword>
<feature type="transmembrane region" description="Helical" evidence="7">
    <location>
        <begin position="291"/>
        <end position="307"/>
    </location>
</feature>
<dbReference type="RefSeq" id="XP_040741343.1">
    <property type="nucleotide sequence ID" value="XM_040888228.1"/>
</dbReference>
<dbReference type="PANTHER" id="PTHR43731:SF14">
    <property type="entry name" value="PRESENILIN-ASSOCIATED RHOMBOID-LIKE PROTEIN, MITOCHONDRIAL"/>
    <property type="match status" value="1"/>
</dbReference>
<dbReference type="Proteomes" id="UP000193922">
    <property type="component" value="Unassembled WGS sequence"/>
</dbReference>
<feature type="transmembrane region" description="Helical" evidence="7">
    <location>
        <begin position="230"/>
        <end position="251"/>
    </location>
</feature>
<dbReference type="GO" id="GO:0004252">
    <property type="term" value="F:serine-type endopeptidase activity"/>
    <property type="evidence" value="ECO:0007669"/>
    <property type="project" value="InterPro"/>
</dbReference>
<keyword evidence="5 7" id="KW-1133">Transmembrane helix</keyword>
<dbReference type="Gene3D" id="1.20.1540.10">
    <property type="entry name" value="Rhomboid-like"/>
    <property type="match status" value="1"/>
</dbReference>
<sequence>MFASKLATLTRNPPRLLNLPSLARSSALLNAKSTLAVARNLHSLSRQRPSALSQNIALQSATPRGQQWRGARWDRYTNADYGSKRGSSYGSNPNPGGFFSRLSPEALVYSIIGANGVVFLVWSSAQQRQKSFGDTKLLRWMVDNFSATYINLTSGRVWTLLTPAFSHIEPMHLMVNMFMLYTFGTDMARLLGPKRFLMFYLGAAAFGNLLSDLIRGIYLPAKTGNYRTAAQPAIGASTSVVGTTTLFACLYPHATLQLFFIVPVPAWLATAGFIGWDVYRVMRSDRTRVDGAGHLGGAAAALGYYWFRLRPLIRRMR</sequence>
<dbReference type="GO" id="GO:0016020">
    <property type="term" value="C:membrane"/>
    <property type="evidence" value="ECO:0007669"/>
    <property type="project" value="UniProtKB-SubCell"/>
</dbReference>
<evidence type="ECO:0000256" key="3">
    <source>
        <dbReference type="ARBA" id="ARBA00022692"/>
    </source>
</evidence>
<evidence type="ECO:0000256" key="2">
    <source>
        <dbReference type="ARBA" id="ARBA00009045"/>
    </source>
</evidence>
<feature type="transmembrane region" description="Helical" evidence="7">
    <location>
        <begin position="106"/>
        <end position="125"/>
    </location>
</feature>
<accession>A0A1Y1W2G3</accession>
<feature type="domain" description="Peptidase S54 rhomboid" evidence="8">
    <location>
        <begin position="155"/>
        <end position="309"/>
    </location>
</feature>
<dbReference type="InterPro" id="IPR050925">
    <property type="entry name" value="Rhomboid_protease_S54"/>
</dbReference>
<dbReference type="GeneID" id="63804876"/>
<dbReference type="STRING" id="61395.A0A1Y1W2G3"/>
<keyword evidence="6 7" id="KW-0472">Membrane</keyword>
<keyword evidence="3 7" id="KW-0812">Transmembrane</keyword>
<comment type="subcellular location">
    <subcellularLocation>
        <location evidence="1">Membrane</location>
        <topology evidence="1">Multi-pass membrane protein</topology>
    </subcellularLocation>
</comment>
<dbReference type="OrthoDB" id="418595at2759"/>
<keyword evidence="10" id="KW-1185">Reference proteome</keyword>
<dbReference type="InterPro" id="IPR022764">
    <property type="entry name" value="Peptidase_S54_rhomboid_dom"/>
</dbReference>